<dbReference type="PROSITE" id="PS01125">
    <property type="entry name" value="ROK"/>
    <property type="match status" value="1"/>
</dbReference>
<dbReference type="AlphaFoldDB" id="A0A917HL95"/>
<dbReference type="InterPro" id="IPR049874">
    <property type="entry name" value="ROK_cs"/>
</dbReference>
<gene>
    <name evidence="2" type="primary">xylR</name>
    <name evidence="2" type="ORF">GCM10011585_28570</name>
</gene>
<dbReference type="PANTHER" id="PTHR18964:SF149">
    <property type="entry name" value="BIFUNCTIONAL UDP-N-ACETYLGLUCOSAMINE 2-EPIMERASE_N-ACETYLMANNOSAMINE KINASE"/>
    <property type="match status" value="1"/>
</dbReference>
<dbReference type="SUPFAM" id="SSF53067">
    <property type="entry name" value="Actin-like ATPase domain"/>
    <property type="match status" value="1"/>
</dbReference>
<dbReference type="InterPro" id="IPR036390">
    <property type="entry name" value="WH_DNA-bd_sf"/>
</dbReference>
<accession>A0A917HL95</accession>
<keyword evidence="3" id="KW-1185">Reference proteome</keyword>
<evidence type="ECO:0000313" key="2">
    <source>
        <dbReference type="EMBL" id="GGG83157.1"/>
    </source>
</evidence>
<dbReference type="InterPro" id="IPR036388">
    <property type="entry name" value="WH-like_DNA-bd_sf"/>
</dbReference>
<dbReference type="InterPro" id="IPR000600">
    <property type="entry name" value="ROK"/>
</dbReference>
<reference evidence="2" key="2">
    <citation type="submission" date="2020-09" db="EMBL/GenBank/DDBJ databases">
        <authorList>
            <person name="Sun Q."/>
            <person name="Zhou Y."/>
        </authorList>
    </citation>
    <scope>NUCLEOTIDE SEQUENCE</scope>
    <source>
        <strain evidence="2">CGMCC 1.12997</strain>
    </source>
</reference>
<name>A0A917HL95_9BACT</name>
<comment type="caution">
    <text evidence="2">The sequence shown here is derived from an EMBL/GenBank/DDBJ whole genome shotgun (WGS) entry which is preliminary data.</text>
</comment>
<reference evidence="2" key="1">
    <citation type="journal article" date="2014" name="Int. J. Syst. Evol. Microbiol.">
        <title>Complete genome sequence of Corynebacterium casei LMG S-19264T (=DSM 44701T), isolated from a smear-ripened cheese.</title>
        <authorList>
            <consortium name="US DOE Joint Genome Institute (JGI-PGF)"/>
            <person name="Walter F."/>
            <person name="Albersmeier A."/>
            <person name="Kalinowski J."/>
            <person name="Ruckert C."/>
        </authorList>
    </citation>
    <scope>NUCLEOTIDE SEQUENCE</scope>
    <source>
        <strain evidence="2">CGMCC 1.12997</strain>
    </source>
</reference>
<organism evidence="2 3">
    <name type="scientific">Edaphobacter dinghuensis</name>
    <dbReference type="NCBI Taxonomy" id="1560005"/>
    <lineage>
        <taxon>Bacteria</taxon>
        <taxon>Pseudomonadati</taxon>
        <taxon>Acidobacteriota</taxon>
        <taxon>Terriglobia</taxon>
        <taxon>Terriglobales</taxon>
        <taxon>Acidobacteriaceae</taxon>
        <taxon>Edaphobacter</taxon>
    </lineage>
</organism>
<sequence>MAKPTTQKMALRTTKVAARGRHVDLAYVELASSESARDINRDIVLELIRARQPVARADLSRLSGLQPSTVSAIVEQLLSERWITEGAVVRRPRGRRPTLLSLNDGLVILVADLRPQQAIVAIVDLNGRFLEREVVPLVSDPERSVSKIIESMQAMRGRHENKTFEGVGVSLPGRIHPDSQRLILAPNLQWSDYDVKGAIETGMELQVELDNAANACLLSELWFGRIDGVRNAVLVTVSEGLGTAILANGQIVVGRNGLAGEFGHIPIDPAGPACGCGQRGCWEVFGSSSAGLRYYKELAPKSRPLVIQELLQLAEEGDAAAIEAVSRQAMHLGRGLRLITAALSPDLILITGDLTTSWARFGPIVQAELDSTMLAGSSPRLMVTNDGELSRLRGGAAVVLQRHSGYHRSTH</sequence>
<dbReference type="EMBL" id="BMGT01000003">
    <property type="protein sequence ID" value="GGG83157.1"/>
    <property type="molecule type" value="Genomic_DNA"/>
</dbReference>
<evidence type="ECO:0000313" key="3">
    <source>
        <dbReference type="Proteomes" id="UP000647241"/>
    </source>
</evidence>
<dbReference type="Gene3D" id="1.10.10.10">
    <property type="entry name" value="Winged helix-like DNA-binding domain superfamily/Winged helix DNA-binding domain"/>
    <property type="match status" value="1"/>
</dbReference>
<dbReference type="Gene3D" id="3.30.420.40">
    <property type="match status" value="2"/>
</dbReference>
<protein>
    <submittedName>
        <fullName evidence="2">Xylose repressor</fullName>
    </submittedName>
</protein>
<dbReference type="Pfam" id="PF00480">
    <property type="entry name" value="ROK"/>
    <property type="match status" value="1"/>
</dbReference>
<dbReference type="Proteomes" id="UP000647241">
    <property type="component" value="Unassembled WGS sequence"/>
</dbReference>
<dbReference type="PANTHER" id="PTHR18964">
    <property type="entry name" value="ROK (REPRESSOR, ORF, KINASE) FAMILY"/>
    <property type="match status" value="1"/>
</dbReference>
<proteinExistence type="inferred from homology"/>
<dbReference type="InterPro" id="IPR043129">
    <property type="entry name" value="ATPase_NBD"/>
</dbReference>
<evidence type="ECO:0000256" key="1">
    <source>
        <dbReference type="ARBA" id="ARBA00006479"/>
    </source>
</evidence>
<dbReference type="SUPFAM" id="SSF46785">
    <property type="entry name" value="Winged helix' DNA-binding domain"/>
    <property type="match status" value="1"/>
</dbReference>
<comment type="similarity">
    <text evidence="1">Belongs to the ROK (NagC/XylR) family.</text>
</comment>